<proteinExistence type="predicted"/>
<dbReference type="Gene3D" id="2.30.60.10">
    <property type="entry name" value="Cyanovirin-N"/>
    <property type="match status" value="1"/>
</dbReference>
<evidence type="ECO:0000313" key="4">
    <source>
        <dbReference type="Proteomes" id="UP001497444"/>
    </source>
</evidence>
<protein>
    <recommendedName>
        <fullName evidence="2">Cyanovirin-N domain-containing protein</fullName>
    </recommendedName>
</protein>
<evidence type="ECO:0000256" key="1">
    <source>
        <dbReference type="SAM" id="SignalP"/>
    </source>
</evidence>
<dbReference type="InterPro" id="IPR036673">
    <property type="entry name" value="Cyanovirin-N_sf"/>
</dbReference>
<dbReference type="Pfam" id="PF08881">
    <property type="entry name" value="CVNH"/>
    <property type="match status" value="1"/>
</dbReference>
<feature type="signal peptide" evidence="1">
    <location>
        <begin position="1"/>
        <end position="26"/>
    </location>
</feature>
<feature type="domain" description="Cyanovirin-N" evidence="2">
    <location>
        <begin position="45"/>
        <end position="145"/>
    </location>
</feature>
<evidence type="ECO:0000259" key="2">
    <source>
        <dbReference type="SMART" id="SM01111"/>
    </source>
</evidence>
<dbReference type="Proteomes" id="UP001497444">
    <property type="component" value="Chromosome 5"/>
</dbReference>
<dbReference type="InterPro" id="IPR011058">
    <property type="entry name" value="Cyanovirin-N"/>
</dbReference>
<evidence type="ECO:0000313" key="3">
    <source>
        <dbReference type="EMBL" id="CAK9272631.1"/>
    </source>
</evidence>
<feature type="chain" id="PRO_5045278990" description="Cyanovirin-N domain-containing protein" evidence="1">
    <location>
        <begin position="27"/>
        <end position="176"/>
    </location>
</feature>
<reference evidence="3" key="1">
    <citation type="submission" date="2024-02" db="EMBL/GenBank/DDBJ databases">
        <authorList>
            <consortium name="ELIXIR-Norway"/>
            <consortium name="Elixir Norway"/>
        </authorList>
    </citation>
    <scope>NUCLEOTIDE SEQUENCE</scope>
</reference>
<dbReference type="EMBL" id="OZ020100">
    <property type="protein sequence ID" value="CAK9272631.1"/>
    <property type="molecule type" value="Genomic_DNA"/>
</dbReference>
<keyword evidence="1" id="KW-0732">Signal</keyword>
<dbReference type="SUPFAM" id="SSF51322">
    <property type="entry name" value="Cyanovirin-N"/>
    <property type="match status" value="2"/>
</dbReference>
<organism evidence="3 4">
    <name type="scientific">Sphagnum jensenii</name>
    <dbReference type="NCBI Taxonomy" id="128206"/>
    <lineage>
        <taxon>Eukaryota</taxon>
        <taxon>Viridiplantae</taxon>
        <taxon>Streptophyta</taxon>
        <taxon>Embryophyta</taxon>
        <taxon>Bryophyta</taxon>
        <taxon>Sphagnophytina</taxon>
        <taxon>Sphagnopsida</taxon>
        <taxon>Sphagnales</taxon>
        <taxon>Sphagnaceae</taxon>
        <taxon>Sphagnum</taxon>
    </lineage>
</organism>
<dbReference type="SMART" id="SM01111">
    <property type="entry name" value="CVNH"/>
    <property type="match status" value="1"/>
</dbReference>
<name>A0ABP0X0I7_9BRYO</name>
<sequence length="176" mass="18653">MAWQKMALLAVAGLLCMSALLNGAEATESASSSSLLNNTAAPCGKFAESCDSISVTRSILAAKCKTKNGTPVLTSLDLNPHIGNDDGKLVAGGQNYIATCDPKGYGHESSKFFIFAYCKKKNGNAVDTSYDINKNVANIDGVLKWQNCNQLLATIVDEFAAVEEEIGLSGRKLLNQ</sequence>
<gene>
    <name evidence="3" type="ORF">CSSPJE1EN1_LOCUS18109</name>
</gene>
<keyword evidence="4" id="KW-1185">Reference proteome</keyword>
<accession>A0ABP0X0I7</accession>